<dbReference type="InterPro" id="IPR002734">
    <property type="entry name" value="RibDG_C"/>
</dbReference>
<protein>
    <submittedName>
        <fullName evidence="2">Dihydrofolate reductase family protein</fullName>
    </submittedName>
</protein>
<dbReference type="PANTHER" id="PTHR38011:SF2">
    <property type="entry name" value="BIFUNCTIONAL DEAMINASE-REDUCTASE DOMAIN PROTEIN"/>
    <property type="match status" value="1"/>
</dbReference>
<evidence type="ECO:0000259" key="1">
    <source>
        <dbReference type="Pfam" id="PF01872"/>
    </source>
</evidence>
<proteinExistence type="predicted"/>
<name>A0ABN3WTK1_9ACTN</name>
<evidence type="ECO:0000313" key="3">
    <source>
        <dbReference type="Proteomes" id="UP001500403"/>
    </source>
</evidence>
<sequence length="205" mass="22607">MKITLTTFVTLDGVMQAPGGREEDTSGGFEQGGWLVPFADEGMGRFVDAVFGRVDAFLLGRRTYEIFAGYWPKVTDENDPVASRLNNLPKYVVSTTLDKADWNNSTVISGNVVQEVSRLKEQPGRELQIHGSGKLAKTLMRHDLIDEYNLLVYPVVLGAGQRLFEEGGLPTSFELTGSSTTEAGTAIHTYRPVGRPEYRTFGLDQ</sequence>
<feature type="domain" description="Bacterial bifunctional deaminase-reductase C-terminal" evidence="1">
    <location>
        <begin position="2"/>
        <end position="185"/>
    </location>
</feature>
<dbReference type="EMBL" id="BAAAUD010000012">
    <property type="protein sequence ID" value="GAA2927581.1"/>
    <property type="molecule type" value="Genomic_DNA"/>
</dbReference>
<reference evidence="2 3" key="1">
    <citation type="journal article" date="2019" name="Int. J. Syst. Evol. Microbiol.">
        <title>The Global Catalogue of Microorganisms (GCM) 10K type strain sequencing project: providing services to taxonomists for standard genome sequencing and annotation.</title>
        <authorList>
            <consortium name="The Broad Institute Genomics Platform"/>
            <consortium name="The Broad Institute Genome Sequencing Center for Infectious Disease"/>
            <person name="Wu L."/>
            <person name="Ma J."/>
        </authorList>
    </citation>
    <scope>NUCLEOTIDE SEQUENCE [LARGE SCALE GENOMIC DNA]</scope>
    <source>
        <strain evidence="2 3">JCM 9088</strain>
    </source>
</reference>
<accession>A0ABN3WTK1</accession>
<dbReference type="Proteomes" id="UP001500403">
    <property type="component" value="Unassembled WGS sequence"/>
</dbReference>
<dbReference type="Gene3D" id="3.40.430.10">
    <property type="entry name" value="Dihydrofolate Reductase, subunit A"/>
    <property type="match status" value="1"/>
</dbReference>
<gene>
    <name evidence="2" type="ORF">GCM10010446_10090</name>
</gene>
<organism evidence="2 3">
    <name type="scientific">Streptomyces enissocaesilis</name>
    <dbReference type="NCBI Taxonomy" id="332589"/>
    <lineage>
        <taxon>Bacteria</taxon>
        <taxon>Bacillati</taxon>
        <taxon>Actinomycetota</taxon>
        <taxon>Actinomycetes</taxon>
        <taxon>Kitasatosporales</taxon>
        <taxon>Streptomycetaceae</taxon>
        <taxon>Streptomyces</taxon>
        <taxon>Streptomyces rochei group</taxon>
    </lineage>
</organism>
<dbReference type="SUPFAM" id="SSF53597">
    <property type="entry name" value="Dihydrofolate reductase-like"/>
    <property type="match status" value="1"/>
</dbReference>
<dbReference type="InterPro" id="IPR050765">
    <property type="entry name" value="Riboflavin_Biosynth_HTPR"/>
</dbReference>
<dbReference type="Pfam" id="PF01872">
    <property type="entry name" value="RibD_C"/>
    <property type="match status" value="1"/>
</dbReference>
<dbReference type="RefSeq" id="WP_344491250.1">
    <property type="nucleotide sequence ID" value="NZ_BAAAUD010000012.1"/>
</dbReference>
<comment type="caution">
    <text evidence="2">The sequence shown here is derived from an EMBL/GenBank/DDBJ whole genome shotgun (WGS) entry which is preliminary data.</text>
</comment>
<dbReference type="InterPro" id="IPR024072">
    <property type="entry name" value="DHFR-like_dom_sf"/>
</dbReference>
<evidence type="ECO:0000313" key="2">
    <source>
        <dbReference type="EMBL" id="GAA2927581.1"/>
    </source>
</evidence>
<dbReference type="PANTHER" id="PTHR38011">
    <property type="entry name" value="DIHYDROFOLATE REDUCTASE FAMILY PROTEIN (AFU_ORTHOLOGUE AFUA_8G06820)"/>
    <property type="match status" value="1"/>
</dbReference>
<keyword evidence="3" id="KW-1185">Reference proteome</keyword>